<feature type="compositionally biased region" description="Pro residues" evidence="1">
    <location>
        <begin position="1211"/>
        <end position="1222"/>
    </location>
</feature>
<sequence>MADNASSNPLSPVACRFIPFDQWLVTHVDQGWTIKDVKGWLLGKCIPSLAGSTSRPSTPMMSSRHPRPRPSSPIVFAPDPNHRPMSPITFAQPLDPHPKGELSDDEDDPKAAEGTEGMDREWLSEGDIPSGGRIGGKTLPAPQTGSLRSDGARSSPHPAFHRPSPSYSSAHADPRDSSNSASQYTLIRFSTGQILEDDFTISMYDIRPYELLEIHRANVIVNLPRHILRDYIRPYWEGPIKVLRVVWRDDPGPTKHEDRHYRDDLPRVRGQRERKTKTALEWRDRWIVIKAGVLLVFKDPKAIEPAQELELVSLMSINNADHLKNLVPTSHENRVICVKFRMPPKVPPPAEPSKRPESATTPTTSTTVTTITAGSQSKATGRKKLHLRSSFPSSSNLKGSSKPSSSKGLTESSSKSNLNNMFTMSSWKLDKKKQKKDVKGKGRADPEPEDGDKDKSKAGPSSGSAESTVVSHNPHNPPPSRGDARQEDGDHETVLSSPVFARTSGSEEESDESEYGRRGPWRSKGGYGYKVGYRYVSEGHGRGNDGEAAGNASGDGTGPGTGAESGTGEEDKEAWNETTTTESLTDARSADLRSIETRTTDLRTMDSSISFKPSPSVVSSARSQSATVPTSSRRVGTGGGRGEWIVMDAVNDDANTDRYLAFNSLLRIFHRLAPDPIESTFVPGLSSLTSASSSPLPSPTVASRVYAHHLDSPASSQISLIGSTTFSHTAASSRGKSFRRDSQYSIATNTFGALPYPEWRVDIAVKAQKAGMGDVGRAMGWMLWGRTLTDENDSMKAEMHSTRSSGKSKGSGSKQRKGKASSRKSVKSTHSTLTPTPSVREPADPYASDVSGGVSSDESDFGLHESDESDGYNSEAEWQGWMADLHRQAQVRRLHRENQRYLAMHNRSDTTLNLPLVSGGWHQSPYRNSVNSNEIPQTQAQALRLYQEGRRALEPTAVVVSLAPPLVPATPNLNPITPQPQHQSNPQPPPHPSLSSPSSSESLPNNSQRHRSMSFSPVDQPSSATPISAYPLEPDKISMIGTGQTTATPFVLGSPNAGPSFTPTPKTTTFPTGSASGSSAHMTSVPFRVKTPPQSGSSSSHPPSPDSHSKSQRRASTAGLMTPSQRACPSNGEPGSPPESPPNKGSLRGAGSMLSPPTSGGKGHRPRLSVTTTANANMSSNPNSSAAQQYAGAGMSGGGGGGGGGSSGSPPAQPSSPPPHPVQSPTKSRAGTFLHRMRSGSSMRSEDKRHES</sequence>
<dbReference type="EMBL" id="KL198011">
    <property type="protein sequence ID" value="KDQ25076.1"/>
    <property type="molecule type" value="Genomic_DNA"/>
</dbReference>
<dbReference type="Proteomes" id="UP000027073">
    <property type="component" value="Unassembled WGS sequence"/>
</dbReference>
<dbReference type="OrthoDB" id="3225203at2759"/>
<accession>A0A067NN77</accession>
<name>A0A067NN77_PLEO1</name>
<dbReference type="InParanoid" id="A0A067NN77"/>
<feature type="compositionally biased region" description="Gly residues" evidence="1">
    <location>
        <begin position="1194"/>
        <end position="1207"/>
    </location>
</feature>
<dbReference type="HOGENOM" id="CLU_280903_0_0_1"/>
<proteinExistence type="predicted"/>
<feature type="compositionally biased region" description="Low complexity" evidence="1">
    <location>
        <begin position="1058"/>
        <end position="1074"/>
    </location>
</feature>
<feature type="compositionally biased region" description="Low complexity" evidence="1">
    <location>
        <begin position="389"/>
        <end position="417"/>
    </location>
</feature>
<feature type="compositionally biased region" description="Low complexity" evidence="1">
    <location>
        <begin position="802"/>
        <end position="813"/>
    </location>
</feature>
<gene>
    <name evidence="2" type="ORF">PLEOSDRAFT_160903</name>
</gene>
<feature type="region of interest" description="Disordered" evidence="1">
    <location>
        <begin position="1048"/>
        <end position="1252"/>
    </location>
</feature>
<feature type="region of interest" description="Disordered" evidence="1">
    <location>
        <begin position="794"/>
        <end position="874"/>
    </location>
</feature>
<feature type="compositionally biased region" description="Basic and acidic residues" evidence="1">
    <location>
        <begin position="109"/>
        <end position="123"/>
    </location>
</feature>
<feature type="compositionally biased region" description="Basic and acidic residues" evidence="1">
    <location>
        <begin position="482"/>
        <end position="493"/>
    </location>
</feature>
<feature type="compositionally biased region" description="Polar residues" evidence="1">
    <location>
        <begin position="459"/>
        <end position="474"/>
    </location>
</feature>
<dbReference type="VEuPathDB" id="FungiDB:PLEOSDRAFT_160903"/>
<dbReference type="STRING" id="1137138.A0A067NN77"/>
<feature type="compositionally biased region" description="Low complexity" evidence="1">
    <location>
        <begin position="1174"/>
        <end position="1193"/>
    </location>
</feature>
<dbReference type="AlphaFoldDB" id="A0A067NN77"/>
<feature type="compositionally biased region" description="Basic and acidic residues" evidence="1">
    <location>
        <begin position="437"/>
        <end position="457"/>
    </location>
</feature>
<feature type="compositionally biased region" description="Low complexity" evidence="1">
    <location>
        <begin position="52"/>
        <end position="63"/>
    </location>
</feature>
<feature type="compositionally biased region" description="Low complexity" evidence="1">
    <location>
        <begin position="358"/>
        <end position="372"/>
    </location>
</feature>
<reference evidence="3" key="1">
    <citation type="journal article" date="2014" name="Proc. Natl. Acad. Sci. U.S.A.">
        <title>Extensive sampling of basidiomycete genomes demonstrates inadequacy of the white-rot/brown-rot paradigm for wood decay fungi.</title>
        <authorList>
            <person name="Riley R."/>
            <person name="Salamov A.A."/>
            <person name="Brown D.W."/>
            <person name="Nagy L.G."/>
            <person name="Floudas D."/>
            <person name="Held B.W."/>
            <person name="Levasseur A."/>
            <person name="Lombard V."/>
            <person name="Morin E."/>
            <person name="Otillar R."/>
            <person name="Lindquist E.A."/>
            <person name="Sun H."/>
            <person name="LaButti K.M."/>
            <person name="Schmutz J."/>
            <person name="Jabbour D."/>
            <person name="Luo H."/>
            <person name="Baker S.E."/>
            <person name="Pisabarro A.G."/>
            <person name="Walton J.D."/>
            <person name="Blanchette R.A."/>
            <person name="Henrissat B."/>
            <person name="Martin F."/>
            <person name="Cullen D."/>
            <person name="Hibbett D.S."/>
            <person name="Grigoriev I.V."/>
        </authorList>
    </citation>
    <scope>NUCLEOTIDE SEQUENCE [LARGE SCALE GENOMIC DNA]</scope>
    <source>
        <strain evidence="3">PC15</strain>
    </source>
</reference>
<feature type="compositionally biased region" description="Low complexity" evidence="1">
    <location>
        <begin position="993"/>
        <end position="1007"/>
    </location>
</feature>
<feature type="region of interest" description="Disordered" evidence="1">
    <location>
        <begin position="970"/>
        <end position="1030"/>
    </location>
</feature>
<organism evidence="2 3">
    <name type="scientific">Pleurotus ostreatus (strain PC15)</name>
    <name type="common">Oyster mushroom</name>
    <dbReference type="NCBI Taxonomy" id="1137138"/>
    <lineage>
        <taxon>Eukaryota</taxon>
        <taxon>Fungi</taxon>
        <taxon>Dikarya</taxon>
        <taxon>Basidiomycota</taxon>
        <taxon>Agaricomycotina</taxon>
        <taxon>Agaricomycetes</taxon>
        <taxon>Agaricomycetidae</taxon>
        <taxon>Agaricales</taxon>
        <taxon>Pleurotineae</taxon>
        <taxon>Pleurotaceae</taxon>
        <taxon>Pleurotus</taxon>
    </lineage>
</organism>
<feature type="region of interest" description="Disordered" evidence="1">
    <location>
        <begin position="48"/>
        <end position="179"/>
    </location>
</feature>
<protein>
    <submittedName>
        <fullName evidence="2">Uncharacterized protein</fullName>
    </submittedName>
</protein>
<feature type="compositionally biased region" description="Polar residues" evidence="1">
    <location>
        <begin position="576"/>
        <end position="586"/>
    </location>
</feature>
<feature type="compositionally biased region" description="Low complexity" evidence="1">
    <location>
        <begin position="1092"/>
        <end position="1101"/>
    </location>
</feature>
<feature type="compositionally biased region" description="Polar residues" evidence="1">
    <location>
        <begin position="828"/>
        <end position="837"/>
    </location>
</feature>
<feature type="compositionally biased region" description="Basic and acidic residues" evidence="1">
    <location>
        <begin position="588"/>
        <end position="604"/>
    </location>
</feature>
<evidence type="ECO:0000256" key="1">
    <source>
        <dbReference type="SAM" id="MobiDB-lite"/>
    </source>
</evidence>
<feature type="compositionally biased region" description="Gly residues" evidence="1">
    <location>
        <begin position="553"/>
        <end position="565"/>
    </location>
</feature>
<evidence type="ECO:0000313" key="2">
    <source>
        <dbReference type="EMBL" id="KDQ25076.1"/>
    </source>
</evidence>
<feature type="region of interest" description="Disordered" evidence="1">
    <location>
        <begin position="345"/>
        <end position="638"/>
    </location>
</feature>
<feature type="compositionally biased region" description="Polar residues" evidence="1">
    <location>
        <begin position="1013"/>
        <end position="1026"/>
    </location>
</feature>
<feature type="compositionally biased region" description="Low complexity" evidence="1">
    <location>
        <begin position="613"/>
        <end position="635"/>
    </location>
</feature>
<feature type="compositionally biased region" description="Basic residues" evidence="1">
    <location>
        <begin position="814"/>
        <end position="827"/>
    </location>
</feature>
<evidence type="ECO:0000313" key="3">
    <source>
        <dbReference type="Proteomes" id="UP000027073"/>
    </source>
</evidence>